<reference evidence="1 2" key="1">
    <citation type="submission" date="2016-01" db="EMBL/GenBank/DDBJ databases">
        <title>Highly variable Streptococcus oralis are common among viridans streptococci isolated from primates.</title>
        <authorList>
            <person name="Denapaite D."/>
            <person name="Rieger M."/>
            <person name="Koendgen S."/>
            <person name="Brueckner R."/>
            <person name="Ochigava I."/>
            <person name="Kappeler P."/>
            <person name="Maetz-Rensing K."/>
            <person name="Leendertz F."/>
            <person name="Hakenbeck R."/>
        </authorList>
    </citation>
    <scope>NUCLEOTIDE SEQUENCE [LARGE SCALE GENOMIC DNA]</scope>
    <source>
        <strain evidence="1 2">DD16</strain>
    </source>
</reference>
<proteinExistence type="predicted"/>
<name>A0A139PDA4_STROR</name>
<gene>
    <name evidence="1" type="ORF">SORDD16_01068</name>
</gene>
<dbReference type="EMBL" id="LQOB01000218">
    <property type="protein sequence ID" value="KXT86244.1"/>
    <property type="molecule type" value="Genomic_DNA"/>
</dbReference>
<organism evidence="1 2">
    <name type="scientific">Streptococcus oralis</name>
    <dbReference type="NCBI Taxonomy" id="1303"/>
    <lineage>
        <taxon>Bacteria</taxon>
        <taxon>Bacillati</taxon>
        <taxon>Bacillota</taxon>
        <taxon>Bacilli</taxon>
        <taxon>Lactobacillales</taxon>
        <taxon>Streptococcaceae</taxon>
        <taxon>Streptococcus</taxon>
    </lineage>
</organism>
<dbReference type="Proteomes" id="UP000072653">
    <property type="component" value="Unassembled WGS sequence"/>
</dbReference>
<sequence>MNFQLIERNEEKNSPSMIVISGTITQKNHIQGCLVHVRL</sequence>
<evidence type="ECO:0000313" key="1">
    <source>
        <dbReference type="EMBL" id="KXT86244.1"/>
    </source>
</evidence>
<comment type="caution">
    <text evidence="1">The sequence shown here is derived from an EMBL/GenBank/DDBJ whole genome shotgun (WGS) entry which is preliminary data.</text>
</comment>
<accession>A0A139PDA4</accession>
<protein>
    <submittedName>
        <fullName evidence="1">Uncharacterized protein</fullName>
    </submittedName>
</protein>
<dbReference type="AlphaFoldDB" id="A0A139PDA4"/>
<dbReference type="PATRIC" id="fig|1303.79.peg.1294"/>
<evidence type="ECO:0000313" key="2">
    <source>
        <dbReference type="Proteomes" id="UP000072653"/>
    </source>
</evidence>